<dbReference type="PROSITE" id="PS00213">
    <property type="entry name" value="LIPOCALIN"/>
    <property type="match status" value="1"/>
</dbReference>
<feature type="chain" id="PRO_5040500732" evidence="1">
    <location>
        <begin position="20"/>
        <end position="120"/>
    </location>
</feature>
<feature type="domain" description="Lipocalin/cytosolic fatty-acid binding" evidence="2">
    <location>
        <begin position="34"/>
        <end position="113"/>
    </location>
</feature>
<evidence type="ECO:0000256" key="1">
    <source>
        <dbReference type="SAM" id="SignalP"/>
    </source>
</evidence>
<dbReference type="AlphaFoldDB" id="A0A9Q1CAZ3"/>
<dbReference type="InterPro" id="IPR012674">
    <property type="entry name" value="Calycin"/>
</dbReference>
<evidence type="ECO:0000259" key="2">
    <source>
        <dbReference type="Pfam" id="PF08212"/>
    </source>
</evidence>
<comment type="caution">
    <text evidence="3">The sequence shown here is derived from an EMBL/GenBank/DDBJ whole genome shotgun (WGS) entry which is preliminary data.</text>
</comment>
<evidence type="ECO:0000313" key="3">
    <source>
        <dbReference type="EMBL" id="KAJ8041364.1"/>
    </source>
</evidence>
<dbReference type="EMBL" id="JAIZAY010000005">
    <property type="protein sequence ID" value="KAJ8041364.1"/>
    <property type="molecule type" value="Genomic_DNA"/>
</dbReference>
<protein>
    <submittedName>
        <fullName evidence="3">Apolipoprotein D</fullName>
    </submittedName>
</protein>
<gene>
    <name evidence="3" type="ORF">HOLleu_12164</name>
</gene>
<dbReference type="SUPFAM" id="SSF50814">
    <property type="entry name" value="Lipocalins"/>
    <property type="match status" value="1"/>
</dbReference>
<dbReference type="Pfam" id="PF08212">
    <property type="entry name" value="Lipocalin_2"/>
    <property type="match status" value="1"/>
</dbReference>
<keyword evidence="4" id="KW-1185">Reference proteome</keyword>
<feature type="signal peptide" evidence="1">
    <location>
        <begin position="1"/>
        <end position="19"/>
    </location>
</feature>
<dbReference type="Gene3D" id="2.40.128.20">
    <property type="match status" value="1"/>
</dbReference>
<sequence>MAFHFITLSFLALFSPTLAINWGRCPSVPTVDDFDVTKYYGKWYEIARSDNIPFENGARCVTAEYTPTWSRRISVQNTGIVDGDDGPEVREAQGEAWIPDEDYPAQLRVKLSPCKYTVFG</sequence>
<proteinExistence type="predicted"/>
<dbReference type="Proteomes" id="UP001152320">
    <property type="component" value="Chromosome 5"/>
</dbReference>
<dbReference type="PANTHER" id="PTHR10612:SF34">
    <property type="entry name" value="APOLIPOPROTEIN D"/>
    <property type="match status" value="1"/>
</dbReference>
<evidence type="ECO:0000313" key="4">
    <source>
        <dbReference type="Proteomes" id="UP001152320"/>
    </source>
</evidence>
<dbReference type="InterPro" id="IPR022272">
    <property type="entry name" value="Lipocalin_CS"/>
</dbReference>
<organism evidence="3 4">
    <name type="scientific">Holothuria leucospilota</name>
    <name type="common">Black long sea cucumber</name>
    <name type="synonym">Mertensiothuria leucospilota</name>
    <dbReference type="NCBI Taxonomy" id="206669"/>
    <lineage>
        <taxon>Eukaryota</taxon>
        <taxon>Metazoa</taxon>
        <taxon>Echinodermata</taxon>
        <taxon>Eleutherozoa</taxon>
        <taxon>Echinozoa</taxon>
        <taxon>Holothuroidea</taxon>
        <taxon>Aspidochirotacea</taxon>
        <taxon>Aspidochirotida</taxon>
        <taxon>Holothuriidae</taxon>
        <taxon>Holothuria</taxon>
    </lineage>
</organism>
<dbReference type="OrthoDB" id="565904at2759"/>
<name>A0A9Q1CAZ3_HOLLE</name>
<dbReference type="InterPro" id="IPR000566">
    <property type="entry name" value="Lipocln_cytosolic_FA-bd_dom"/>
</dbReference>
<dbReference type="GO" id="GO:0006950">
    <property type="term" value="P:response to stress"/>
    <property type="evidence" value="ECO:0007669"/>
    <property type="project" value="UniProtKB-ARBA"/>
</dbReference>
<accession>A0A9Q1CAZ3</accession>
<dbReference type="PANTHER" id="PTHR10612">
    <property type="entry name" value="APOLIPOPROTEIN D"/>
    <property type="match status" value="1"/>
</dbReference>
<reference evidence="3" key="1">
    <citation type="submission" date="2021-10" db="EMBL/GenBank/DDBJ databases">
        <title>Tropical sea cucumber genome reveals ecological adaptation and Cuvierian tubules defense mechanism.</title>
        <authorList>
            <person name="Chen T."/>
        </authorList>
    </citation>
    <scope>NUCLEOTIDE SEQUENCE</scope>
    <source>
        <strain evidence="3">Nanhai2018</strain>
        <tissue evidence="3">Muscle</tissue>
    </source>
</reference>
<keyword evidence="1" id="KW-0732">Signal</keyword>